<sequence>METRVTAQKNASLTRPVSGQEIKEAVYSIGPDKAPGIDGYTASFYRQFWEEIGPDVTLLINKFFETGVMEPGINHTQLFLIPKTTDAERVSDDRLISLYTAAFVPGRNITDNVLVAHELMHALKSKKDCAEQYITIKTDISKAYDRVEWDFLEEVMKKMGFDDKWIGWIMACVSAKVKEYGPKLEPDGVKDLELEPVEQLEREGSKLVAEDELEPELVAEEALAAPMELVTHSELILS</sequence>
<organism evidence="1 2">
    <name type="scientific">Microthlaspi erraticum</name>
    <dbReference type="NCBI Taxonomy" id="1685480"/>
    <lineage>
        <taxon>Eukaryota</taxon>
        <taxon>Viridiplantae</taxon>
        <taxon>Streptophyta</taxon>
        <taxon>Embryophyta</taxon>
        <taxon>Tracheophyta</taxon>
        <taxon>Spermatophyta</taxon>
        <taxon>Magnoliopsida</taxon>
        <taxon>eudicotyledons</taxon>
        <taxon>Gunneridae</taxon>
        <taxon>Pentapetalae</taxon>
        <taxon>rosids</taxon>
        <taxon>malvids</taxon>
        <taxon>Brassicales</taxon>
        <taxon>Brassicaceae</taxon>
        <taxon>Coluteocarpeae</taxon>
        <taxon>Microthlaspi</taxon>
    </lineage>
</organism>
<accession>A0A6D2HTU1</accession>
<protein>
    <submittedName>
        <fullName evidence="1">Uncharacterized protein</fullName>
    </submittedName>
</protein>
<dbReference type="OrthoDB" id="1748983at2759"/>
<evidence type="ECO:0000313" key="2">
    <source>
        <dbReference type="Proteomes" id="UP000467841"/>
    </source>
</evidence>
<reference evidence="1" key="1">
    <citation type="submission" date="2020-01" db="EMBL/GenBank/DDBJ databases">
        <authorList>
            <person name="Mishra B."/>
        </authorList>
    </citation>
    <scope>NUCLEOTIDE SEQUENCE [LARGE SCALE GENOMIC DNA]</scope>
</reference>
<dbReference type="SUPFAM" id="SSF56672">
    <property type="entry name" value="DNA/RNA polymerases"/>
    <property type="match status" value="1"/>
</dbReference>
<name>A0A6D2HTU1_9BRAS</name>
<gene>
    <name evidence="1" type="ORF">MERR_LOCUS6096</name>
</gene>
<dbReference type="InterPro" id="IPR043502">
    <property type="entry name" value="DNA/RNA_pol_sf"/>
</dbReference>
<dbReference type="Proteomes" id="UP000467841">
    <property type="component" value="Unassembled WGS sequence"/>
</dbReference>
<evidence type="ECO:0000313" key="1">
    <source>
        <dbReference type="EMBL" id="CAA7018861.1"/>
    </source>
</evidence>
<dbReference type="PANTHER" id="PTHR46890">
    <property type="entry name" value="NON-LTR RETROLELEMENT REVERSE TRANSCRIPTASE-LIKE PROTEIN-RELATED"/>
    <property type="match status" value="1"/>
</dbReference>
<proteinExistence type="predicted"/>
<keyword evidence="2" id="KW-1185">Reference proteome</keyword>
<dbReference type="AlphaFoldDB" id="A0A6D2HTU1"/>
<dbReference type="EMBL" id="CACVBM020000421">
    <property type="protein sequence ID" value="CAA7018861.1"/>
    <property type="molecule type" value="Genomic_DNA"/>
</dbReference>
<dbReference type="InterPro" id="IPR052343">
    <property type="entry name" value="Retrotransposon-Effector_Assoc"/>
</dbReference>
<comment type="caution">
    <text evidence="1">The sequence shown here is derived from an EMBL/GenBank/DDBJ whole genome shotgun (WGS) entry which is preliminary data.</text>
</comment>
<dbReference type="PANTHER" id="PTHR46890:SF48">
    <property type="entry name" value="RNA-DIRECTED DNA POLYMERASE"/>
    <property type="match status" value="1"/>
</dbReference>